<proteinExistence type="inferred from homology"/>
<dbReference type="SUPFAM" id="SSF52954">
    <property type="entry name" value="Class II aaRS ABD-related"/>
    <property type="match status" value="1"/>
</dbReference>
<comment type="subunit">
    <text evidence="2 9">Homodimer.</text>
</comment>
<dbReference type="InterPro" id="IPR004516">
    <property type="entry name" value="HisRS/HisZ"/>
</dbReference>
<dbReference type="CDD" id="cd00859">
    <property type="entry name" value="HisRS_anticodon"/>
    <property type="match status" value="1"/>
</dbReference>
<dbReference type="Proteomes" id="UP000035268">
    <property type="component" value="Chromosome"/>
</dbReference>
<evidence type="ECO:0000256" key="6">
    <source>
        <dbReference type="ARBA" id="ARBA00022917"/>
    </source>
</evidence>
<dbReference type="NCBIfam" id="TIGR00442">
    <property type="entry name" value="hisS"/>
    <property type="match status" value="1"/>
</dbReference>
<evidence type="ECO:0000256" key="2">
    <source>
        <dbReference type="ARBA" id="ARBA00011738"/>
    </source>
</evidence>
<dbReference type="Pfam" id="PF13393">
    <property type="entry name" value="tRNA-synt_His"/>
    <property type="match status" value="1"/>
</dbReference>
<name>A0A0G3ED80_9BACT</name>
<feature type="binding site" evidence="10">
    <location>
        <position position="113"/>
    </location>
    <ligand>
        <name>L-histidine</name>
        <dbReference type="ChEBI" id="CHEBI:57595"/>
    </ligand>
</feature>
<dbReference type="PATRIC" id="fig|1609981.3.peg.1073"/>
<dbReference type="InterPro" id="IPR015807">
    <property type="entry name" value="His-tRNA-ligase"/>
</dbReference>
<keyword evidence="3 9" id="KW-0436">Ligase</keyword>
<dbReference type="InterPro" id="IPR004154">
    <property type="entry name" value="Anticodon-bd"/>
</dbReference>
<dbReference type="SUPFAM" id="SSF55681">
    <property type="entry name" value="Class II aaRS and biotin synthetases"/>
    <property type="match status" value="1"/>
</dbReference>
<dbReference type="PANTHER" id="PTHR43707:SF1">
    <property type="entry name" value="HISTIDINE--TRNA LIGASE, MITOCHONDRIAL-RELATED"/>
    <property type="match status" value="1"/>
</dbReference>
<evidence type="ECO:0000256" key="9">
    <source>
        <dbReference type="HAMAP-Rule" id="MF_00127"/>
    </source>
</evidence>
<gene>
    <name evidence="9 12" type="primary">hisS</name>
    <name evidence="12" type="ORF">L21SP4_01024</name>
</gene>
<evidence type="ECO:0000256" key="8">
    <source>
        <dbReference type="ARBA" id="ARBA00047639"/>
    </source>
</evidence>
<keyword evidence="6 9" id="KW-0648">Protein biosynthesis</keyword>
<accession>A0A0G3ED80</accession>
<dbReference type="RefSeq" id="WP_052881636.1">
    <property type="nucleotide sequence ID" value="NZ_CP010904.1"/>
</dbReference>
<evidence type="ECO:0000313" key="13">
    <source>
        <dbReference type="Proteomes" id="UP000035268"/>
    </source>
</evidence>
<evidence type="ECO:0000256" key="5">
    <source>
        <dbReference type="ARBA" id="ARBA00022840"/>
    </source>
</evidence>
<dbReference type="PIRSF" id="PIRSF001549">
    <property type="entry name" value="His-tRNA_synth"/>
    <property type="match status" value="1"/>
</dbReference>
<keyword evidence="4 9" id="KW-0547">Nucleotide-binding</keyword>
<evidence type="ECO:0000256" key="10">
    <source>
        <dbReference type="PIRSR" id="PIRSR001549-1"/>
    </source>
</evidence>
<dbReference type="Gene3D" id="3.30.930.10">
    <property type="entry name" value="Bira Bifunctional Protein, Domain 2"/>
    <property type="match status" value="1"/>
</dbReference>
<feature type="binding site" evidence="10">
    <location>
        <position position="131"/>
    </location>
    <ligand>
        <name>L-histidine</name>
        <dbReference type="ChEBI" id="CHEBI:57595"/>
    </ligand>
</feature>
<dbReference type="EMBL" id="CP010904">
    <property type="protein sequence ID" value="AKJ64283.1"/>
    <property type="molecule type" value="Genomic_DNA"/>
</dbReference>
<evidence type="ECO:0000259" key="11">
    <source>
        <dbReference type="PROSITE" id="PS50862"/>
    </source>
</evidence>
<keyword evidence="5 9" id="KW-0067">ATP-binding</keyword>
<evidence type="ECO:0000313" key="12">
    <source>
        <dbReference type="EMBL" id="AKJ64283.1"/>
    </source>
</evidence>
<evidence type="ECO:0000256" key="4">
    <source>
        <dbReference type="ARBA" id="ARBA00022741"/>
    </source>
</evidence>
<dbReference type="PROSITE" id="PS50862">
    <property type="entry name" value="AA_TRNA_LIGASE_II"/>
    <property type="match status" value="1"/>
</dbReference>
<dbReference type="GO" id="GO:0005524">
    <property type="term" value="F:ATP binding"/>
    <property type="evidence" value="ECO:0007669"/>
    <property type="project" value="UniProtKB-UniRule"/>
</dbReference>
<keyword evidence="7 9" id="KW-0030">Aminoacyl-tRNA synthetase</keyword>
<feature type="domain" description="Aminoacyl-transfer RNA synthetases class-II family profile" evidence="11">
    <location>
        <begin position="22"/>
        <end position="324"/>
    </location>
</feature>
<keyword evidence="13" id="KW-1185">Reference proteome</keyword>
<dbReference type="InterPro" id="IPR006195">
    <property type="entry name" value="aa-tRNA-synth_II"/>
</dbReference>
<dbReference type="AlphaFoldDB" id="A0A0G3ED80"/>
<dbReference type="STRING" id="1307763.L21SP4_01024"/>
<dbReference type="KEGG" id="vbl:L21SP4_01024"/>
<feature type="binding site" evidence="10">
    <location>
        <position position="127"/>
    </location>
    <ligand>
        <name>L-histidine</name>
        <dbReference type="ChEBI" id="CHEBI:57595"/>
    </ligand>
</feature>
<evidence type="ECO:0000256" key="7">
    <source>
        <dbReference type="ARBA" id="ARBA00023146"/>
    </source>
</evidence>
<dbReference type="OrthoDB" id="9800814at2"/>
<dbReference type="Pfam" id="PF03129">
    <property type="entry name" value="HGTP_anticodon"/>
    <property type="match status" value="1"/>
</dbReference>
<dbReference type="InterPro" id="IPR041715">
    <property type="entry name" value="HisRS-like_core"/>
</dbReference>
<reference evidence="12 13" key="2">
    <citation type="journal article" date="2016" name="ISME J.">
        <title>Characterization of the first cultured representative of Verrucomicrobia subdivision 5 indicates the proposal of a novel phylum.</title>
        <authorList>
            <person name="Spring S."/>
            <person name="Bunk B."/>
            <person name="Sproer C."/>
            <person name="Schumann P."/>
            <person name="Rohde M."/>
            <person name="Tindall B.J."/>
            <person name="Klenk H.P."/>
        </authorList>
    </citation>
    <scope>NUCLEOTIDE SEQUENCE [LARGE SCALE GENOMIC DNA]</scope>
    <source>
        <strain evidence="12 13">L21-Fru-AB</strain>
    </source>
</reference>
<dbReference type="InterPro" id="IPR036621">
    <property type="entry name" value="Anticodon-bd_dom_sf"/>
</dbReference>
<sequence>MGTDAFQPVQGMSDFEAPEVCLWRALEASAREVFERYGYEELRTPVVEPLGIYLHSLGETSDVVTKEMYNFEDRGGRRLALRPEGTAGVIRCLAGKGAEGLQARVYYLGPMFRCERTQKGRKRQFHQAGVEATGAPNPRVDAECIALQVALLEAMGLKGARVRLNTQGAPHERKTVADGLRAALEPVREQLCEDCARRIDQNVLRVLDCKQESCRKIVAEIPAPVTFMREESRSYFDKVRTLLEALGLDAEQDAKLVRGLDYYAHTVWELTHDALGAQNAIAGGGRYEITFEGKTVPGVGFAVGMERVIDALRAEGVRDEDHAPSGGVWLISLGESALDANMELACRLRRAGIRCGMELEPKSMKAQMRKAGRRRANHAVIRGEDELREGTAVLKDLSTGEQRTVKDERLFEVGNLREVFEWET</sequence>
<dbReference type="Gene3D" id="3.40.50.800">
    <property type="entry name" value="Anticodon-binding domain"/>
    <property type="match status" value="1"/>
</dbReference>
<dbReference type="GO" id="GO:0005737">
    <property type="term" value="C:cytoplasm"/>
    <property type="evidence" value="ECO:0007669"/>
    <property type="project" value="UniProtKB-SubCell"/>
</dbReference>
<organism evidence="12 13">
    <name type="scientific">Kiritimatiella glycovorans</name>
    <dbReference type="NCBI Taxonomy" id="1307763"/>
    <lineage>
        <taxon>Bacteria</taxon>
        <taxon>Pseudomonadati</taxon>
        <taxon>Kiritimatiellota</taxon>
        <taxon>Kiritimatiellia</taxon>
        <taxon>Kiritimatiellales</taxon>
        <taxon>Kiritimatiellaceae</taxon>
        <taxon>Kiritimatiella</taxon>
    </lineage>
</organism>
<protein>
    <recommendedName>
        <fullName evidence="9">Histidine--tRNA ligase</fullName>
        <ecNumber evidence="9">6.1.1.21</ecNumber>
    </recommendedName>
    <alternativeName>
        <fullName evidence="9">Histidyl-tRNA synthetase</fullName>
        <shortName evidence="9">HisRS</shortName>
    </alternativeName>
</protein>
<dbReference type="PANTHER" id="PTHR43707">
    <property type="entry name" value="HISTIDYL-TRNA SYNTHETASE"/>
    <property type="match status" value="1"/>
</dbReference>
<comment type="catalytic activity">
    <reaction evidence="8 9">
        <text>tRNA(His) + L-histidine + ATP = L-histidyl-tRNA(His) + AMP + diphosphate + H(+)</text>
        <dbReference type="Rhea" id="RHEA:17313"/>
        <dbReference type="Rhea" id="RHEA-COMP:9665"/>
        <dbReference type="Rhea" id="RHEA-COMP:9689"/>
        <dbReference type="ChEBI" id="CHEBI:15378"/>
        <dbReference type="ChEBI" id="CHEBI:30616"/>
        <dbReference type="ChEBI" id="CHEBI:33019"/>
        <dbReference type="ChEBI" id="CHEBI:57595"/>
        <dbReference type="ChEBI" id="CHEBI:78442"/>
        <dbReference type="ChEBI" id="CHEBI:78527"/>
        <dbReference type="ChEBI" id="CHEBI:456215"/>
        <dbReference type="EC" id="6.1.1.21"/>
    </reaction>
</comment>
<dbReference type="GO" id="GO:0006427">
    <property type="term" value="P:histidyl-tRNA aminoacylation"/>
    <property type="evidence" value="ECO:0007669"/>
    <property type="project" value="UniProtKB-UniRule"/>
</dbReference>
<comment type="similarity">
    <text evidence="1 9">Belongs to the class-II aminoacyl-tRNA synthetase family.</text>
</comment>
<dbReference type="EC" id="6.1.1.21" evidence="9"/>
<evidence type="ECO:0000256" key="3">
    <source>
        <dbReference type="ARBA" id="ARBA00022598"/>
    </source>
</evidence>
<dbReference type="HAMAP" id="MF_00127">
    <property type="entry name" value="His_tRNA_synth"/>
    <property type="match status" value="1"/>
</dbReference>
<dbReference type="InterPro" id="IPR045864">
    <property type="entry name" value="aa-tRNA-synth_II/BPL/LPL"/>
</dbReference>
<evidence type="ECO:0000256" key="1">
    <source>
        <dbReference type="ARBA" id="ARBA00008226"/>
    </source>
</evidence>
<feature type="binding site" evidence="10">
    <location>
        <position position="258"/>
    </location>
    <ligand>
        <name>L-histidine</name>
        <dbReference type="ChEBI" id="CHEBI:57595"/>
    </ligand>
</feature>
<dbReference type="GO" id="GO:0004821">
    <property type="term" value="F:histidine-tRNA ligase activity"/>
    <property type="evidence" value="ECO:0007669"/>
    <property type="project" value="UniProtKB-UniRule"/>
</dbReference>
<reference evidence="13" key="1">
    <citation type="submission" date="2015-02" db="EMBL/GenBank/DDBJ databases">
        <title>Description and complete genome sequence of the first cultured representative of the subdivision 5 of the Verrucomicrobia phylum.</title>
        <authorList>
            <person name="Spring S."/>
            <person name="Bunk B."/>
            <person name="Sproer C."/>
            <person name="Klenk H.-P."/>
        </authorList>
    </citation>
    <scope>NUCLEOTIDE SEQUENCE [LARGE SCALE GENOMIC DNA]</scope>
    <source>
        <strain evidence="13">L21-Fru-AB</strain>
    </source>
</reference>
<keyword evidence="9" id="KW-0963">Cytoplasm</keyword>
<dbReference type="InterPro" id="IPR033656">
    <property type="entry name" value="HisRS_anticodon"/>
</dbReference>
<comment type="subcellular location">
    <subcellularLocation>
        <location evidence="9">Cytoplasm</location>
    </subcellularLocation>
</comment>
<dbReference type="CDD" id="cd00773">
    <property type="entry name" value="HisRS-like_core"/>
    <property type="match status" value="1"/>
</dbReference>
<feature type="binding site" evidence="10">
    <location>
        <begin position="262"/>
        <end position="263"/>
    </location>
    <ligand>
        <name>L-histidine</name>
        <dbReference type="ChEBI" id="CHEBI:57595"/>
    </ligand>
</feature>
<feature type="binding site" evidence="10">
    <location>
        <begin position="84"/>
        <end position="86"/>
    </location>
    <ligand>
        <name>L-histidine</name>
        <dbReference type="ChEBI" id="CHEBI:57595"/>
    </ligand>
</feature>